<evidence type="ECO:0000256" key="2">
    <source>
        <dbReference type="PROSITE-ProRule" id="PRU00335"/>
    </source>
</evidence>
<evidence type="ECO:0000313" key="4">
    <source>
        <dbReference type="EMBL" id="KIL37076.1"/>
    </source>
</evidence>
<dbReference type="PROSITE" id="PS50977">
    <property type="entry name" value="HTH_TETR_2"/>
    <property type="match status" value="1"/>
</dbReference>
<dbReference type="EMBL" id="JXAK01000101">
    <property type="protein sequence ID" value="KIL37076.1"/>
    <property type="molecule type" value="Genomic_DNA"/>
</dbReference>
<comment type="caution">
    <text evidence="4">The sequence shown here is derived from an EMBL/GenBank/DDBJ whole genome shotgun (WGS) entry which is preliminary data.</text>
</comment>
<dbReference type="PANTHER" id="PTHR30055">
    <property type="entry name" value="HTH-TYPE TRANSCRIPTIONAL REGULATOR RUTR"/>
    <property type="match status" value="1"/>
</dbReference>
<dbReference type="InterPro" id="IPR001647">
    <property type="entry name" value="HTH_TetR"/>
</dbReference>
<evidence type="ECO:0000256" key="1">
    <source>
        <dbReference type="ARBA" id="ARBA00023125"/>
    </source>
</evidence>
<dbReference type="InterPro" id="IPR050109">
    <property type="entry name" value="HTH-type_TetR-like_transc_reg"/>
</dbReference>
<reference evidence="4 5" key="1">
    <citation type="submission" date="2014-12" db="EMBL/GenBank/DDBJ databases">
        <title>Draft genome sequence of Paenibacillus kamchatkensis strain B-2647.</title>
        <authorList>
            <person name="Karlyshev A.V."/>
            <person name="Kudryashova E.B."/>
        </authorList>
    </citation>
    <scope>NUCLEOTIDE SEQUENCE [LARGE SCALE GENOMIC DNA]</scope>
    <source>
        <strain evidence="4 5">VKM B-2647</strain>
    </source>
</reference>
<dbReference type="InterPro" id="IPR023772">
    <property type="entry name" value="DNA-bd_HTH_TetR-type_CS"/>
</dbReference>
<dbReference type="PANTHER" id="PTHR30055:SF226">
    <property type="entry name" value="HTH-TYPE TRANSCRIPTIONAL REGULATOR PKSA"/>
    <property type="match status" value="1"/>
</dbReference>
<feature type="DNA-binding region" description="H-T-H motif" evidence="2">
    <location>
        <begin position="31"/>
        <end position="50"/>
    </location>
</feature>
<dbReference type="SUPFAM" id="SSF46689">
    <property type="entry name" value="Homeodomain-like"/>
    <property type="match status" value="1"/>
</dbReference>
<keyword evidence="1 2" id="KW-0238">DNA-binding</keyword>
<organism evidence="4 5">
    <name type="scientific">Gordoniibacillus kamchatkensis</name>
    <dbReference type="NCBI Taxonomy" id="1590651"/>
    <lineage>
        <taxon>Bacteria</taxon>
        <taxon>Bacillati</taxon>
        <taxon>Bacillota</taxon>
        <taxon>Bacilli</taxon>
        <taxon>Bacillales</taxon>
        <taxon>Paenibacillaceae</taxon>
        <taxon>Gordoniibacillus</taxon>
    </lineage>
</organism>
<dbReference type="SUPFAM" id="SSF48498">
    <property type="entry name" value="Tetracyclin repressor-like, C-terminal domain"/>
    <property type="match status" value="1"/>
</dbReference>
<evidence type="ECO:0000259" key="3">
    <source>
        <dbReference type="PROSITE" id="PS50977"/>
    </source>
</evidence>
<dbReference type="PRINTS" id="PR00455">
    <property type="entry name" value="HTHTETR"/>
</dbReference>
<keyword evidence="5" id="KW-1185">Reference proteome</keyword>
<dbReference type="Proteomes" id="UP000031967">
    <property type="component" value="Unassembled WGS sequence"/>
</dbReference>
<dbReference type="Pfam" id="PF00440">
    <property type="entry name" value="TetR_N"/>
    <property type="match status" value="1"/>
</dbReference>
<gene>
    <name evidence="4" type="ORF">SD70_31135</name>
</gene>
<proteinExistence type="predicted"/>
<evidence type="ECO:0000313" key="5">
    <source>
        <dbReference type="Proteomes" id="UP000031967"/>
    </source>
</evidence>
<sequence length="198" mass="21767">MPARSNKNAKRIHILDTALRVFAAKGFHAATTKEIAAEAGVAEGLLFYYFGGKRELMLQAVRRFSFLETLQDSAPQFETMDPQQALTAFGLMYVRFVDSHKDYLQLIWSHELSADEAVQREVTSLIAGMTEQGAKLLARAAPVTTHRAKLATAAAMLLSSLLAFAMLAERMGRARSEQSDRQYVGEVVEIALNGLSGT</sequence>
<name>A0ABR5A7P5_9BACL</name>
<dbReference type="RefSeq" id="WP_041052459.1">
    <property type="nucleotide sequence ID" value="NZ_JXAK01000101.1"/>
</dbReference>
<dbReference type="Gene3D" id="1.10.357.10">
    <property type="entry name" value="Tetracycline Repressor, domain 2"/>
    <property type="match status" value="1"/>
</dbReference>
<feature type="domain" description="HTH tetR-type" evidence="3">
    <location>
        <begin position="8"/>
        <end position="68"/>
    </location>
</feature>
<accession>A0ABR5A7P5</accession>
<protein>
    <recommendedName>
        <fullName evidence="3">HTH tetR-type domain-containing protein</fullName>
    </recommendedName>
</protein>
<dbReference type="InterPro" id="IPR009057">
    <property type="entry name" value="Homeodomain-like_sf"/>
</dbReference>
<dbReference type="PROSITE" id="PS01081">
    <property type="entry name" value="HTH_TETR_1"/>
    <property type="match status" value="1"/>
</dbReference>
<dbReference type="InterPro" id="IPR036271">
    <property type="entry name" value="Tet_transcr_reg_TetR-rel_C_sf"/>
</dbReference>